<evidence type="ECO:0000256" key="1">
    <source>
        <dbReference type="ARBA" id="ARBA00000085"/>
    </source>
</evidence>
<dbReference type="Gene3D" id="1.10.287.130">
    <property type="match status" value="1"/>
</dbReference>
<reference evidence="7 8" key="1">
    <citation type="submission" date="2020-08" db="EMBL/GenBank/DDBJ databases">
        <title>Genomic Encyclopedia of Type Strains, Phase IV (KMG-V): Genome sequencing to study the core and pangenomes of soil and plant-associated prokaryotes.</title>
        <authorList>
            <person name="Whitman W."/>
        </authorList>
    </citation>
    <scope>NUCLEOTIDE SEQUENCE [LARGE SCALE GENOMIC DNA]</scope>
    <source>
        <strain evidence="7 8">M2T3</strain>
    </source>
</reference>
<dbReference type="InterPro" id="IPR003661">
    <property type="entry name" value="HisK_dim/P_dom"/>
</dbReference>
<dbReference type="InterPro" id="IPR036890">
    <property type="entry name" value="HATPase_C_sf"/>
</dbReference>
<comment type="caution">
    <text evidence="7">The sequence shown here is derived from an EMBL/GenBank/DDBJ whole genome shotgun (WGS) entry which is preliminary data.</text>
</comment>
<name>A0A7X0J5M3_9SPHI</name>
<dbReference type="Proteomes" id="UP000521017">
    <property type="component" value="Unassembled WGS sequence"/>
</dbReference>
<dbReference type="Gene3D" id="3.30.565.10">
    <property type="entry name" value="Histidine kinase-like ATPase, C-terminal domain"/>
    <property type="match status" value="1"/>
</dbReference>
<evidence type="ECO:0000256" key="4">
    <source>
        <dbReference type="ARBA" id="ARBA00022679"/>
    </source>
</evidence>
<dbReference type="Gene3D" id="3.30.450.40">
    <property type="match status" value="1"/>
</dbReference>
<dbReference type="InterPro" id="IPR029016">
    <property type="entry name" value="GAF-like_dom_sf"/>
</dbReference>
<feature type="domain" description="Histidine kinase" evidence="6">
    <location>
        <begin position="206"/>
        <end position="423"/>
    </location>
</feature>
<dbReference type="PROSITE" id="PS50109">
    <property type="entry name" value="HIS_KIN"/>
    <property type="match status" value="1"/>
</dbReference>
<dbReference type="InterPro" id="IPR003594">
    <property type="entry name" value="HATPase_dom"/>
</dbReference>
<dbReference type="SUPFAM" id="SSF55874">
    <property type="entry name" value="ATPase domain of HSP90 chaperone/DNA topoisomerase II/histidine kinase"/>
    <property type="match status" value="1"/>
</dbReference>
<dbReference type="SMART" id="SM00387">
    <property type="entry name" value="HATPase_c"/>
    <property type="match status" value="1"/>
</dbReference>
<dbReference type="Pfam" id="PF00512">
    <property type="entry name" value="HisKA"/>
    <property type="match status" value="1"/>
</dbReference>
<dbReference type="SUPFAM" id="SSF55781">
    <property type="entry name" value="GAF domain-like"/>
    <property type="match status" value="1"/>
</dbReference>
<dbReference type="PANTHER" id="PTHR43547:SF2">
    <property type="entry name" value="HYBRID SIGNAL TRANSDUCTION HISTIDINE KINASE C"/>
    <property type="match status" value="1"/>
</dbReference>
<dbReference type="EC" id="2.7.13.3" evidence="2"/>
<evidence type="ECO:0000256" key="5">
    <source>
        <dbReference type="ARBA" id="ARBA00022777"/>
    </source>
</evidence>
<dbReference type="PANTHER" id="PTHR43547">
    <property type="entry name" value="TWO-COMPONENT HISTIDINE KINASE"/>
    <property type="match status" value="1"/>
</dbReference>
<dbReference type="GO" id="GO:0000155">
    <property type="term" value="F:phosphorelay sensor kinase activity"/>
    <property type="evidence" value="ECO:0007669"/>
    <property type="project" value="InterPro"/>
</dbReference>
<accession>A0A7X0J5M3</accession>
<protein>
    <recommendedName>
        <fullName evidence="2">histidine kinase</fullName>
        <ecNumber evidence="2">2.7.13.3</ecNumber>
    </recommendedName>
</protein>
<dbReference type="RefSeq" id="WP_221450940.1">
    <property type="nucleotide sequence ID" value="NZ_JACHCC010000009.1"/>
</dbReference>
<comment type="catalytic activity">
    <reaction evidence="1">
        <text>ATP + protein L-histidine = ADP + protein N-phospho-L-histidine.</text>
        <dbReference type="EC" id="2.7.13.3"/>
    </reaction>
</comment>
<evidence type="ECO:0000256" key="3">
    <source>
        <dbReference type="ARBA" id="ARBA00022553"/>
    </source>
</evidence>
<dbReference type="FunFam" id="3.30.565.10:FF:000006">
    <property type="entry name" value="Sensor histidine kinase WalK"/>
    <property type="match status" value="1"/>
</dbReference>
<gene>
    <name evidence="7" type="ORF">HDF25_003490</name>
</gene>
<keyword evidence="3" id="KW-0597">Phosphoprotein</keyword>
<dbReference type="EMBL" id="JACHCC010000009">
    <property type="protein sequence ID" value="MBB6501323.1"/>
    <property type="molecule type" value="Genomic_DNA"/>
</dbReference>
<sequence>MKNRLQKNGLLPQSDRFRNTKSMTEIKTPDNLIPGNDEIRLKKLYQYEILGTPSETDFDTIALMAAEIFNTKKAFVTFVDKGRVFVKASSSLIEVDHISRAYGLCSLSIMENDLTIFHDTHEFPELMKNPYIARPGGVRFYAAAQIRTADGFALGTVCVLDAEPRTVVTEQQSRMLQLLSRVVMEKLETRLVNRKIVRAYDDRLHRLAHDMKNPVTSISLYAQLLGSREISSEKVFNMAAKIEASSKGIEQKLNNLLTDARNENSNIELIYEVLMITELLTQLQQSFELSLTAKNQTLIINNELSVLIYADKDRILDIFDNLLSNAMKYSHLGAIITINTSLHEDELVVEFKDDGLGLNEDDLKKLFLKFAKLSSIPTAHEKSYGLGLFIVKMLAESHKGKVWAESKGKNHGSSFFVSLPILKQQELN</sequence>
<dbReference type="SUPFAM" id="SSF47384">
    <property type="entry name" value="Homodimeric domain of signal transducing histidine kinase"/>
    <property type="match status" value="1"/>
</dbReference>
<evidence type="ECO:0000313" key="7">
    <source>
        <dbReference type="EMBL" id="MBB6501323.1"/>
    </source>
</evidence>
<dbReference type="AlphaFoldDB" id="A0A7X0J5M3"/>
<evidence type="ECO:0000313" key="8">
    <source>
        <dbReference type="Proteomes" id="UP000521017"/>
    </source>
</evidence>
<dbReference type="CDD" id="cd00082">
    <property type="entry name" value="HisKA"/>
    <property type="match status" value="1"/>
</dbReference>
<keyword evidence="5 7" id="KW-0418">Kinase</keyword>
<organism evidence="7 8">
    <name type="scientific">Pedobacter cryoconitis</name>
    <dbReference type="NCBI Taxonomy" id="188932"/>
    <lineage>
        <taxon>Bacteria</taxon>
        <taxon>Pseudomonadati</taxon>
        <taxon>Bacteroidota</taxon>
        <taxon>Sphingobacteriia</taxon>
        <taxon>Sphingobacteriales</taxon>
        <taxon>Sphingobacteriaceae</taxon>
        <taxon>Pedobacter</taxon>
    </lineage>
</organism>
<dbReference type="Pfam" id="PF02518">
    <property type="entry name" value="HATPase_c"/>
    <property type="match status" value="1"/>
</dbReference>
<keyword evidence="4" id="KW-0808">Transferase</keyword>
<dbReference type="InterPro" id="IPR036097">
    <property type="entry name" value="HisK_dim/P_sf"/>
</dbReference>
<proteinExistence type="predicted"/>
<dbReference type="SMART" id="SM00388">
    <property type="entry name" value="HisKA"/>
    <property type="match status" value="1"/>
</dbReference>
<evidence type="ECO:0000259" key="6">
    <source>
        <dbReference type="PROSITE" id="PS50109"/>
    </source>
</evidence>
<evidence type="ECO:0000256" key="2">
    <source>
        <dbReference type="ARBA" id="ARBA00012438"/>
    </source>
</evidence>
<dbReference type="PRINTS" id="PR00344">
    <property type="entry name" value="BCTRLSENSOR"/>
</dbReference>
<dbReference type="InterPro" id="IPR004358">
    <property type="entry name" value="Sig_transdc_His_kin-like_C"/>
</dbReference>
<dbReference type="InterPro" id="IPR005467">
    <property type="entry name" value="His_kinase_dom"/>
</dbReference>